<evidence type="ECO:0000313" key="2">
    <source>
        <dbReference type="Proteomes" id="UP001055879"/>
    </source>
</evidence>
<dbReference type="Proteomes" id="UP001055879">
    <property type="component" value="Linkage Group LG05"/>
</dbReference>
<dbReference type="EMBL" id="CM042051">
    <property type="protein sequence ID" value="KAI3729166.1"/>
    <property type="molecule type" value="Genomic_DNA"/>
</dbReference>
<organism evidence="1 2">
    <name type="scientific">Arctium lappa</name>
    <name type="common">Greater burdock</name>
    <name type="synonym">Lappa major</name>
    <dbReference type="NCBI Taxonomy" id="4217"/>
    <lineage>
        <taxon>Eukaryota</taxon>
        <taxon>Viridiplantae</taxon>
        <taxon>Streptophyta</taxon>
        <taxon>Embryophyta</taxon>
        <taxon>Tracheophyta</taxon>
        <taxon>Spermatophyta</taxon>
        <taxon>Magnoliopsida</taxon>
        <taxon>eudicotyledons</taxon>
        <taxon>Gunneridae</taxon>
        <taxon>Pentapetalae</taxon>
        <taxon>asterids</taxon>
        <taxon>campanulids</taxon>
        <taxon>Asterales</taxon>
        <taxon>Asteraceae</taxon>
        <taxon>Carduoideae</taxon>
        <taxon>Cardueae</taxon>
        <taxon>Arctiinae</taxon>
        <taxon>Arctium</taxon>
    </lineage>
</organism>
<proteinExistence type="predicted"/>
<gene>
    <name evidence="1" type="ORF">L6452_17817</name>
</gene>
<comment type="caution">
    <text evidence="1">The sequence shown here is derived from an EMBL/GenBank/DDBJ whole genome shotgun (WGS) entry which is preliminary data.</text>
</comment>
<reference evidence="1 2" key="2">
    <citation type="journal article" date="2022" name="Mol. Ecol. Resour.">
        <title>The genomes of chicory, endive, great burdock and yacon provide insights into Asteraceae paleo-polyploidization history and plant inulin production.</title>
        <authorList>
            <person name="Fan W."/>
            <person name="Wang S."/>
            <person name="Wang H."/>
            <person name="Wang A."/>
            <person name="Jiang F."/>
            <person name="Liu H."/>
            <person name="Zhao H."/>
            <person name="Xu D."/>
            <person name="Zhang Y."/>
        </authorList>
    </citation>
    <scope>NUCLEOTIDE SEQUENCE [LARGE SCALE GENOMIC DNA]</scope>
    <source>
        <strain evidence="2">cv. Niubang</strain>
    </source>
</reference>
<accession>A0ACB9C4A6</accession>
<evidence type="ECO:0000313" key="1">
    <source>
        <dbReference type="EMBL" id="KAI3729166.1"/>
    </source>
</evidence>
<protein>
    <submittedName>
        <fullName evidence="1">Uncharacterized protein</fullName>
    </submittedName>
</protein>
<name>A0ACB9C4A6_ARCLA</name>
<sequence>MKDSLKNLAITEEEDDGLEFADLGNNNDTTDYDLCLVGTFERWLKEEDDSNPATTTMMEPGMGRRRVIKETAIKMGNRQETMDRNHCLILGGNIETRKETPISNLNDIQSFPNMEEIGLEIAEERKRRRGNVLSMGQKITIACTNTKCMDMDTGIEACESSNATEITKAKGVENEVVNDQVIEMLAGPDFRACPSQ</sequence>
<reference evidence="2" key="1">
    <citation type="journal article" date="2022" name="Mol. Ecol. Resour.">
        <title>The genomes of chicory, endive, great burdock and yacon provide insights into Asteraceae palaeo-polyploidization history and plant inulin production.</title>
        <authorList>
            <person name="Fan W."/>
            <person name="Wang S."/>
            <person name="Wang H."/>
            <person name="Wang A."/>
            <person name="Jiang F."/>
            <person name="Liu H."/>
            <person name="Zhao H."/>
            <person name="Xu D."/>
            <person name="Zhang Y."/>
        </authorList>
    </citation>
    <scope>NUCLEOTIDE SEQUENCE [LARGE SCALE GENOMIC DNA]</scope>
    <source>
        <strain evidence="2">cv. Niubang</strain>
    </source>
</reference>
<keyword evidence="2" id="KW-1185">Reference proteome</keyword>